<dbReference type="GeneID" id="54566099"/>
<proteinExistence type="predicted"/>
<evidence type="ECO:0000313" key="1">
    <source>
        <dbReference type="EMBL" id="KAF2166438.1"/>
    </source>
</evidence>
<sequence length="280" mass="31342">MDNDHDQDITASRLFSCFSSNNSLVPTQTTQMPGHWLADSPGKLLDKFNIEQGLAGVDGFPYNVLVVRIFIFYKDAVLLTREGNDWTVPTMYFPEDTRNVASWDQISVPQNTNFRWVNNDHGAMINLSPQTTPSGGLTPETIQQAHQRLTTCSKHTLLGRAAASPNPQRALASVCNSMITSILITRAIVKGQDTPGYGRVLVDKAPGKRELFFSGNMSAEEFERTAVGSETLYTSDRDRVFIVAAKWSREQIVGVEQFAYWGEVFDLSGRLRENLGWDWD</sequence>
<organism evidence="1 2">
    <name type="scientific">Zasmidium cellare ATCC 36951</name>
    <dbReference type="NCBI Taxonomy" id="1080233"/>
    <lineage>
        <taxon>Eukaryota</taxon>
        <taxon>Fungi</taxon>
        <taxon>Dikarya</taxon>
        <taxon>Ascomycota</taxon>
        <taxon>Pezizomycotina</taxon>
        <taxon>Dothideomycetes</taxon>
        <taxon>Dothideomycetidae</taxon>
        <taxon>Mycosphaerellales</taxon>
        <taxon>Mycosphaerellaceae</taxon>
        <taxon>Zasmidium</taxon>
    </lineage>
</organism>
<dbReference type="AlphaFoldDB" id="A0A6A6CJR7"/>
<keyword evidence="2" id="KW-1185">Reference proteome</keyword>
<dbReference type="Proteomes" id="UP000799537">
    <property type="component" value="Unassembled WGS sequence"/>
</dbReference>
<dbReference type="EMBL" id="ML993596">
    <property type="protein sequence ID" value="KAF2166438.1"/>
    <property type="molecule type" value="Genomic_DNA"/>
</dbReference>
<reference evidence="1" key="1">
    <citation type="journal article" date="2020" name="Stud. Mycol.">
        <title>101 Dothideomycetes genomes: a test case for predicting lifestyles and emergence of pathogens.</title>
        <authorList>
            <person name="Haridas S."/>
            <person name="Albert R."/>
            <person name="Binder M."/>
            <person name="Bloem J."/>
            <person name="Labutti K."/>
            <person name="Salamov A."/>
            <person name="Andreopoulos B."/>
            <person name="Baker S."/>
            <person name="Barry K."/>
            <person name="Bills G."/>
            <person name="Bluhm B."/>
            <person name="Cannon C."/>
            <person name="Castanera R."/>
            <person name="Culley D."/>
            <person name="Daum C."/>
            <person name="Ezra D."/>
            <person name="Gonzalez J."/>
            <person name="Henrissat B."/>
            <person name="Kuo A."/>
            <person name="Liang C."/>
            <person name="Lipzen A."/>
            <person name="Lutzoni F."/>
            <person name="Magnuson J."/>
            <person name="Mondo S."/>
            <person name="Nolan M."/>
            <person name="Ohm R."/>
            <person name="Pangilinan J."/>
            <person name="Park H.-J."/>
            <person name="Ramirez L."/>
            <person name="Alfaro M."/>
            <person name="Sun H."/>
            <person name="Tritt A."/>
            <person name="Yoshinaga Y."/>
            <person name="Zwiers L.-H."/>
            <person name="Turgeon B."/>
            <person name="Goodwin S."/>
            <person name="Spatafora J."/>
            <person name="Crous P."/>
            <person name="Grigoriev I."/>
        </authorList>
    </citation>
    <scope>NUCLEOTIDE SEQUENCE</scope>
    <source>
        <strain evidence="1">ATCC 36951</strain>
    </source>
</reference>
<gene>
    <name evidence="1" type="ORF">M409DRAFT_54787</name>
</gene>
<accession>A0A6A6CJR7</accession>
<evidence type="ECO:0000313" key="2">
    <source>
        <dbReference type="Proteomes" id="UP000799537"/>
    </source>
</evidence>
<name>A0A6A6CJR7_ZASCE</name>
<protein>
    <submittedName>
        <fullName evidence="1">Uncharacterized protein</fullName>
    </submittedName>
</protein>
<dbReference type="RefSeq" id="XP_033667327.1">
    <property type="nucleotide sequence ID" value="XM_033812827.1"/>
</dbReference>